<name>A0A5B8XST4_9DELT</name>
<evidence type="ECO:0000313" key="4">
    <source>
        <dbReference type="Proteomes" id="UP000321595"/>
    </source>
</evidence>
<protein>
    <submittedName>
        <fullName evidence="3">Uncharacterized protein</fullName>
    </submittedName>
</protein>
<sequence length="291" mass="31456">MKVLLILLLSAFVFACGEDAAPPTTPDVPDLAFDQGTSDQGTSDLGSEDDSGPDLSPDMGADMEEDLAPDMEPDAEADAEMDAAPDMPDADPLGVISGDCGEIDQMEIESVDPYFYVNTIDFEMDPYDDVDFERLSEGGQEIINDGNAGGSSIFSEVFSYEVLHRCEMAALLKTETEVVYTTQGKITDLLVEIDTHKVGVSVTRAVTFPRTEPYTMQRANDLLTDKLGDIQESSANVAPEDAWTKQILHVIADEAGHATMLENAWMALDAGVKSDTIVVVTISEGDDDFVY</sequence>
<organism evidence="3 4">
    <name type="scientific">Microvenator marinus</name>
    <dbReference type="NCBI Taxonomy" id="2600177"/>
    <lineage>
        <taxon>Bacteria</taxon>
        <taxon>Deltaproteobacteria</taxon>
        <taxon>Bradymonadales</taxon>
        <taxon>Microvenatoraceae</taxon>
        <taxon>Microvenator</taxon>
    </lineage>
</organism>
<feature type="chain" id="PRO_5022708560" evidence="2">
    <location>
        <begin position="16"/>
        <end position="291"/>
    </location>
</feature>
<gene>
    <name evidence="3" type="ORF">FRD01_13940</name>
</gene>
<dbReference type="PROSITE" id="PS51257">
    <property type="entry name" value="PROKAR_LIPOPROTEIN"/>
    <property type="match status" value="1"/>
</dbReference>
<keyword evidence="4" id="KW-1185">Reference proteome</keyword>
<evidence type="ECO:0000313" key="3">
    <source>
        <dbReference type="EMBL" id="QED28311.1"/>
    </source>
</evidence>
<feature type="signal peptide" evidence="2">
    <location>
        <begin position="1"/>
        <end position="15"/>
    </location>
</feature>
<dbReference type="EMBL" id="CP042467">
    <property type="protein sequence ID" value="QED28311.1"/>
    <property type="molecule type" value="Genomic_DNA"/>
</dbReference>
<proteinExistence type="predicted"/>
<feature type="region of interest" description="Disordered" evidence="1">
    <location>
        <begin position="25"/>
        <end position="66"/>
    </location>
</feature>
<evidence type="ECO:0000256" key="1">
    <source>
        <dbReference type="SAM" id="MobiDB-lite"/>
    </source>
</evidence>
<dbReference type="Proteomes" id="UP000321595">
    <property type="component" value="Chromosome"/>
</dbReference>
<evidence type="ECO:0000256" key="2">
    <source>
        <dbReference type="SAM" id="SignalP"/>
    </source>
</evidence>
<reference evidence="3 4" key="1">
    <citation type="submission" date="2019-08" db="EMBL/GenBank/DDBJ databases">
        <authorList>
            <person name="Liang Q."/>
        </authorList>
    </citation>
    <scope>NUCLEOTIDE SEQUENCE [LARGE SCALE GENOMIC DNA]</scope>
    <source>
        <strain evidence="3 4">V1718</strain>
    </source>
</reference>
<dbReference type="RefSeq" id="WP_146960622.1">
    <property type="nucleotide sequence ID" value="NZ_CP042467.1"/>
</dbReference>
<dbReference type="AlphaFoldDB" id="A0A5B8XST4"/>
<feature type="compositionally biased region" description="Polar residues" evidence="1">
    <location>
        <begin position="35"/>
        <end position="45"/>
    </location>
</feature>
<dbReference type="KEGG" id="bbae:FRD01_13940"/>
<accession>A0A5B8XST4</accession>
<keyword evidence="2" id="KW-0732">Signal</keyword>
<dbReference type="OrthoDB" id="5521463at2"/>